<dbReference type="EMBL" id="BAABKK010000024">
    <property type="protein sequence ID" value="GAA5198023.1"/>
    <property type="molecule type" value="Genomic_DNA"/>
</dbReference>
<proteinExistence type="predicted"/>
<dbReference type="PANTHER" id="PTHR43245:SF13">
    <property type="entry name" value="UDP-D-APIOSE_UDP-D-XYLOSE SYNTHASE 2"/>
    <property type="match status" value="1"/>
</dbReference>
<evidence type="ECO:0000313" key="3">
    <source>
        <dbReference type="Proteomes" id="UP001500200"/>
    </source>
</evidence>
<reference evidence="3" key="1">
    <citation type="journal article" date="2019" name="Int. J. Syst. Evol. Microbiol.">
        <title>The Global Catalogue of Microorganisms (GCM) 10K type strain sequencing project: providing services to taxonomists for standard genome sequencing and annotation.</title>
        <authorList>
            <consortium name="The Broad Institute Genomics Platform"/>
            <consortium name="The Broad Institute Genome Sequencing Center for Infectious Disease"/>
            <person name="Wu L."/>
            <person name="Ma J."/>
        </authorList>
    </citation>
    <scope>NUCLEOTIDE SEQUENCE [LARGE SCALE GENOMIC DNA]</scope>
    <source>
        <strain evidence="3">JCM 18514</strain>
    </source>
</reference>
<sequence>MRILVTGGAGFIGSHIVDAAVARGWEVRILDSLDPAVHPDRPPGIRGVLLQVGDVGDPAAVAEALAGVDVVVHQSAKVGLGVDFFDAPDYIRNNDLATAVLLAGMAASGVDKLVLASSMVVYGEGSYTDSTGRPVRPGPRRVEDLEHGVFDPRDPATGELLLPALVSEDAVMDPRNVYAASKLAQENLASAWARSTGGTAVALRYHNVYGPWMPKNTPYAGVASLFRSALARGEAVRVFEDGGQRRSFVHVRDVAEANLLSVDALVGGRVASGSLRPYNIGASEVHTVGQVAEVLSSVAGAPAPVVTGEFRLGDVRHITASSARARAELGWIPKRGFEDGMREFAIAPLRGDQS</sequence>
<gene>
    <name evidence="2" type="ORF">GCM10023346_34180</name>
</gene>
<dbReference type="PANTHER" id="PTHR43245">
    <property type="entry name" value="BIFUNCTIONAL POLYMYXIN RESISTANCE PROTEIN ARNA"/>
    <property type="match status" value="1"/>
</dbReference>
<feature type="domain" description="NAD-dependent epimerase/dehydratase" evidence="1">
    <location>
        <begin position="170"/>
        <end position="270"/>
    </location>
</feature>
<comment type="caution">
    <text evidence="2">The sequence shown here is derived from an EMBL/GenBank/DDBJ whole genome shotgun (WGS) entry which is preliminary data.</text>
</comment>
<organism evidence="2 3">
    <name type="scientific">Arthrobacter gyeryongensis</name>
    <dbReference type="NCBI Taxonomy" id="1650592"/>
    <lineage>
        <taxon>Bacteria</taxon>
        <taxon>Bacillati</taxon>
        <taxon>Actinomycetota</taxon>
        <taxon>Actinomycetes</taxon>
        <taxon>Micrococcales</taxon>
        <taxon>Micrococcaceae</taxon>
        <taxon>Arthrobacter</taxon>
    </lineage>
</organism>
<dbReference type="Proteomes" id="UP001500200">
    <property type="component" value="Unassembled WGS sequence"/>
</dbReference>
<evidence type="ECO:0000313" key="2">
    <source>
        <dbReference type="EMBL" id="GAA5198023.1"/>
    </source>
</evidence>
<keyword evidence="3" id="KW-1185">Reference proteome</keyword>
<dbReference type="SUPFAM" id="SSF51735">
    <property type="entry name" value="NAD(P)-binding Rossmann-fold domains"/>
    <property type="match status" value="1"/>
</dbReference>
<dbReference type="RefSeq" id="WP_345450988.1">
    <property type="nucleotide sequence ID" value="NZ_BAABKK010000024.1"/>
</dbReference>
<evidence type="ECO:0000259" key="1">
    <source>
        <dbReference type="Pfam" id="PF01370"/>
    </source>
</evidence>
<protein>
    <submittedName>
        <fullName evidence="2">NAD-dependent epimerase/dehydratase family protein</fullName>
    </submittedName>
</protein>
<dbReference type="Pfam" id="PF01370">
    <property type="entry name" value="Epimerase"/>
    <property type="match status" value="2"/>
</dbReference>
<dbReference type="Gene3D" id="3.40.50.720">
    <property type="entry name" value="NAD(P)-binding Rossmann-like Domain"/>
    <property type="match status" value="1"/>
</dbReference>
<dbReference type="InterPro" id="IPR050177">
    <property type="entry name" value="Lipid_A_modif_metabolic_enz"/>
</dbReference>
<dbReference type="InterPro" id="IPR001509">
    <property type="entry name" value="Epimerase_deHydtase"/>
</dbReference>
<feature type="domain" description="NAD-dependent epimerase/dehydratase" evidence="1">
    <location>
        <begin position="3"/>
        <end position="127"/>
    </location>
</feature>
<dbReference type="InterPro" id="IPR036291">
    <property type="entry name" value="NAD(P)-bd_dom_sf"/>
</dbReference>
<accession>A0ABP9SN27</accession>
<name>A0ABP9SN27_9MICC</name>